<sequence length="62" mass="6901">MGKKKVGDLCQPTQFHASSLTSMVILRVRLKNSSAFFISFFKVDHGKRYPDKGVYHLVASGA</sequence>
<dbReference type="AlphaFoldDB" id="A0A072VMH7"/>
<keyword evidence="3" id="KW-1185">Reference proteome</keyword>
<dbReference type="HOGENOM" id="CLU_2907440_0_0_1"/>
<reference evidence="1 3" key="2">
    <citation type="journal article" date="2014" name="BMC Genomics">
        <title>An improved genome release (version Mt4.0) for the model legume Medicago truncatula.</title>
        <authorList>
            <person name="Tang H."/>
            <person name="Krishnakumar V."/>
            <person name="Bidwell S."/>
            <person name="Rosen B."/>
            <person name="Chan A."/>
            <person name="Zhou S."/>
            <person name="Gentzbittel L."/>
            <person name="Childs K.L."/>
            <person name="Yandell M."/>
            <person name="Gundlach H."/>
            <person name="Mayer K.F."/>
            <person name="Schwartz D.C."/>
            <person name="Town C.D."/>
        </authorList>
    </citation>
    <scope>GENOME REANNOTATION</scope>
    <source>
        <strain evidence="1">A17</strain>
        <strain evidence="2 3">cv. Jemalong A17</strain>
    </source>
</reference>
<dbReference type="PaxDb" id="3880-AES60993"/>
<evidence type="ECO:0000313" key="3">
    <source>
        <dbReference type="Proteomes" id="UP000002051"/>
    </source>
</evidence>
<name>A0A072VMH7_MEDTR</name>
<dbReference type="EnsemblPlants" id="KEH39330">
    <property type="protein sequence ID" value="KEH39330"/>
    <property type="gene ID" value="MTR_2g094427"/>
</dbReference>
<protein>
    <submittedName>
        <fullName evidence="1 2">Uncharacterized protein</fullName>
    </submittedName>
</protein>
<organism evidence="1 3">
    <name type="scientific">Medicago truncatula</name>
    <name type="common">Barrel medic</name>
    <name type="synonym">Medicago tribuloides</name>
    <dbReference type="NCBI Taxonomy" id="3880"/>
    <lineage>
        <taxon>Eukaryota</taxon>
        <taxon>Viridiplantae</taxon>
        <taxon>Streptophyta</taxon>
        <taxon>Embryophyta</taxon>
        <taxon>Tracheophyta</taxon>
        <taxon>Spermatophyta</taxon>
        <taxon>Magnoliopsida</taxon>
        <taxon>eudicotyledons</taxon>
        <taxon>Gunneridae</taxon>
        <taxon>Pentapetalae</taxon>
        <taxon>rosids</taxon>
        <taxon>fabids</taxon>
        <taxon>Fabales</taxon>
        <taxon>Fabaceae</taxon>
        <taxon>Papilionoideae</taxon>
        <taxon>50 kb inversion clade</taxon>
        <taxon>NPAAA clade</taxon>
        <taxon>Hologalegina</taxon>
        <taxon>IRL clade</taxon>
        <taxon>Trifolieae</taxon>
        <taxon>Medicago</taxon>
    </lineage>
</organism>
<evidence type="ECO:0000313" key="1">
    <source>
        <dbReference type="EMBL" id="KEH39330.1"/>
    </source>
</evidence>
<dbReference type="Proteomes" id="UP000002051">
    <property type="component" value="Chromosome 2"/>
</dbReference>
<reference evidence="1 3" key="1">
    <citation type="journal article" date="2011" name="Nature">
        <title>The Medicago genome provides insight into the evolution of rhizobial symbioses.</title>
        <authorList>
            <person name="Young N.D."/>
            <person name="Debelle F."/>
            <person name="Oldroyd G.E."/>
            <person name="Geurts R."/>
            <person name="Cannon S.B."/>
            <person name="Udvardi M.K."/>
            <person name="Benedito V.A."/>
            <person name="Mayer K.F."/>
            <person name="Gouzy J."/>
            <person name="Schoof H."/>
            <person name="Van de Peer Y."/>
            <person name="Proost S."/>
            <person name="Cook D.R."/>
            <person name="Meyers B.C."/>
            <person name="Spannagl M."/>
            <person name="Cheung F."/>
            <person name="De Mita S."/>
            <person name="Krishnakumar V."/>
            <person name="Gundlach H."/>
            <person name="Zhou S."/>
            <person name="Mudge J."/>
            <person name="Bharti A.K."/>
            <person name="Murray J.D."/>
            <person name="Naoumkina M.A."/>
            <person name="Rosen B."/>
            <person name="Silverstein K.A."/>
            <person name="Tang H."/>
            <person name="Rombauts S."/>
            <person name="Zhao P.X."/>
            <person name="Zhou P."/>
            <person name="Barbe V."/>
            <person name="Bardou P."/>
            <person name="Bechner M."/>
            <person name="Bellec A."/>
            <person name="Berger A."/>
            <person name="Berges H."/>
            <person name="Bidwell S."/>
            <person name="Bisseling T."/>
            <person name="Choisne N."/>
            <person name="Couloux A."/>
            <person name="Denny R."/>
            <person name="Deshpande S."/>
            <person name="Dai X."/>
            <person name="Doyle J.J."/>
            <person name="Dudez A.M."/>
            <person name="Farmer A.D."/>
            <person name="Fouteau S."/>
            <person name="Franken C."/>
            <person name="Gibelin C."/>
            <person name="Gish J."/>
            <person name="Goldstein S."/>
            <person name="Gonzalez A.J."/>
            <person name="Green P.J."/>
            <person name="Hallab A."/>
            <person name="Hartog M."/>
            <person name="Hua A."/>
            <person name="Humphray S.J."/>
            <person name="Jeong D.H."/>
            <person name="Jing Y."/>
            <person name="Jocker A."/>
            <person name="Kenton S.M."/>
            <person name="Kim D.J."/>
            <person name="Klee K."/>
            <person name="Lai H."/>
            <person name="Lang C."/>
            <person name="Lin S."/>
            <person name="Macmil S.L."/>
            <person name="Magdelenat G."/>
            <person name="Matthews L."/>
            <person name="McCorrison J."/>
            <person name="Monaghan E.L."/>
            <person name="Mun J.H."/>
            <person name="Najar F.Z."/>
            <person name="Nicholson C."/>
            <person name="Noirot C."/>
            <person name="O'Bleness M."/>
            <person name="Paule C.R."/>
            <person name="Poulain J."/>
            <person name="Prion F."/>
            <person name="Qin B."/>
            <person name="Qu C."/>
            <person name="Retzel E.F."/>
            <person name="Riddle C."/>
            <person name="Sallet E."/>
            <person name="Samain S."/>
            <person name="Samson N."/>
            <person name="Sanders I."/>
            <person name="Saurat O."/>
            <person name="Scarpelli C."/>
            <person name="Schiex T."/>
            <person name="Segurens B."/>
            <person name="Severin A.J."/>
            <person name="Sherrier D.J."/>
            <person name="Shi R."/>
            <person name="Sims S."/>
            <person name="Singer S.R."/>
            <person name="Sinharoy S."/>
            <person name="Sterck L."/>
            <person name="Viollet A."/>
            <person name="Wang B.B."/>
            <person name="Wang K."/>
            <person name="Wang M."/>
            <person name="Wang X."/>
            <person name="Warfsmann J."/>
            <person name="Weissenbach J."/>
            <person name="White D.D."/>
            <person name="White J.D."/>
            <person name="Wiley G.B."/>
            <person name="Wincker P."/>
            <person name="Xing Y."/>
            <person name="Yang L."/>
            <person name="Yao Z."/>
            <person name="Ying F."/>
            <person name="Zhai J."/>
            <person name="Zhou L."/>
            <person name="Zuber A."/>
            <person name="Denarie J."/>
            <person name="Dixon R.A."/>
            <person name="May G.D."/>
            <person name="Schwartz D.C."/>
            <person name="Rogers J."/>
            <person name="Quetier F."/>
            <person name="Town C.D."/>
            <person name="Roe B.A."/>
        </authorList>
    </citation>
    <scope>NUCLEOTIDE SEQUENCE [LARGE SCALE GENOMIC DNA]</scope>
    <source>
        <strain evidence="1">A17</strain>
        <strain evidence="2 3">cv. Jemalong A17</strain>
    </source>
</reference>
<dbReference type="EMBL" id="CM001218">
    <property type="protein sequence ID" value="KEH39330.1"/>
    <property type="molecule type" value="Genomic_DNA"/>
</dbReference>
<accession>A0A072VMH7</accession>
<evidence type="ECO:0000313" key="2">
    <source>
        <dbReference type="EnsemblPlants" id="KEH39330"/>
    </source>
</evidence>
<gene>
    <name evidence="1" type="ordered locus">MTR_2g094427</name>
</gene>
<reference evidence="2" key="3">
    <citation type="submission" date="2015-04" db="UniProtKB">
        <authorList>
            <consortium name="EnsemblPlants"/>
        </authorList>
    </citation>
    <scope>IDENTIFICATION</scope>
    <source>
        <strain evidence="2">cv. Jemalong A17</strain>
    </source>
</reference>
<proteinExistence type="predicted"/>